<reference evidence="1" key="1">
    <citation type="submission" date="2022-11" db="EMBL/GenBank/DDBJ databases">
        <authorList>
            <person name="Graham C."/>
            <person name="Newman J.D."/>
        </authorList>
    </citation>
    <scope>NUCLEOTIDE SEQUENCE</scope>
    <source>
        <strain evidence="1">DSM 19486</strain>
    </source>
</reference>
<comment type="caution">
    <text evidence="1">The sequence shown here is derived from an EMBL/GenBank/DDBJ whole genome shotgun (WGS) entry which is preliminary data.</text>
</comment>
<evidence type="ECO:0000313" key="1">
    <source>
        <dbReference type="EMBL" id="MCX3263451.1"/>
    </source>
</evidence>
<dbReference type="RefSeq" id="WP_266268385.1">
    <property type="nucleotide sequence ID" value="NZ_JAPJUH010000001.1"/>
</dbReference>
<accession>A0A9X3DC95</accession>
<keyword evidence="2" id="KW-1185">Reference proteome</keyword>
<proteinExistence type="predicted"/>
<sequence>MKKNKSRSKSESTSKKLRKELESKLALAFNEVVSQYGKAKKADSVIEKFAKQLSKKIKIATSNDSIAPFIKDEEIELLPETLEQAVSKEVTGKKTKADKKETA</sequence>
<dbReference type="Proteomes" id="UP001142592">
    <property type="component" value="Unassembled WGS sequence"/>
</dbReference>
<name>A0A9X3DC95_9SPHI</name>
<evidence type="ECO:0000313" key="2">
    <source>
        <dbReference type="Proteomes" id="UP001142592"/>
    </source>
</evidence>
<dbReference type="EMBL" id="JAPJUH010000001">
    <property type="protein sequence ID" value="MCX3263451.1"/>
    <property type="molecule type" value="Genomic_DNA"/>
</dbReference>
<gene>
    <name evidence="1" type="ORF">OQZ29_01775</name>
</gene>
<protein>
    <submittedName>
        <fullName evidence="1">Uncharacterized protein</fullName>
    </submittedName>
</protein>
<dbReference type="AlphaFoldDB" id="A0A9X3DC95"/>
<organism evidence="1 2">
    <name type="scientific">Pedobacter agri</name>
    <dbReference type="NCBI Taxonomy" id="454586"/>
    <lineage>
        <taxon>Bacteria</taxon>
        <taxon>Pseudomonadati</taxon>
        <taxon>Bacteroidota</taxon>
        <taxon>Sphingobacteriia</taxon>
        <taxon>Sphingobacteriales</taxon>
        <taxon>Sphingobacteriaceae</taxon>
        <taxon>Pedobacter</taxon>
    </lineage>
</organism>